<dbReference type="SUPFAM" id="SSF56349">
    <property type="entry name" value="DNA breaking-rejoining enzymes"/>
    <property type="match status" value="1"/>
</dbReference>
<dbReference type="GO" id="GO:0003677">
    <property type="term" value="F:DNA binding"/>
    <property type="evidence" value="ECO:0007669"/>
    <property type="project" value="InterPro"/>
</dbReference>
<feature type="non-terminal residue" evidence="3">
    <location>
        <position position="278"/>
    </location>
</feature>
<accession>A0A9N9N9T0</accession>
<comment type="caution">
    <text evidence="3">The sequence shown here is derived from an EMBL/GenBank/DDBJ whole genome shotgun (WGS) entry which is preliminary data.</text>
</comment>
<gene>
    <name evidence="3" type="ORF">ALEPTO_LOCUS12013</name>
</gene>
<dbReference type="PROSITE" id="PS51898">
    <property type="entry name" value="TYR_RECOMBINASE"/>
    <property type="match status" value="1"/>
</dbReference>
<evidence type="ECO:0000259" key="2">
    <source>
        <dbReference type="PROSITE" id="PS51898"/>
    </source>
</evidence>
<evidence type="ECO:0000313" key="4">
    <source>
        <dbReference type="Proteomes" id="UP000789508"/>
    </source>
</evidence>
<dbReference type="InterPro" id="IPR002104">
    <property type="entry name" value="Integrase_catalytic"/>
</dbReference>
<organism evidence="3 4">
    <name type="scientific">Ambispora leptoticha</name>
    <dbReference type="NCBI Taxonomy" id="144679"/>
    <lineage>
        <taxon>Eukaryota</taxon>
        <taxon>Fungi</taxon>
        <taxon>Fungi incertae sedis</taxon>
        <taxon>Mucoromycota</taxon>
        <taxon>Glomeromycotina</taxon>
        <taxon>Glomeromycetes</taxon>
        <taxon>Archaeosporales</taxon>
        <taxon>Ambisporaceae</taxon>
        <taxon>Ambispora</taxon>
    </lineage>
</organism>
<dbReference type="GO" id="GO:0015074">
    <property type="term" value="P:DNA integration"/>
    <property type="evidence" value="ECO:0007669"/>
    <property type="project" value="InterPro"/>
</dbReference>
<dbReference type="OrthoDB" id="10634730at2759"/>
<dbReference type="InterPro" id="IPR011010">
    <property type="entry name" value="DNA_brk_join_enz"/>
</dbReference>
<dbReference type="Proteomes" id="UP000789508">
    <property type="component" value="Unassembled WGS sequence"/>
</dbReference>
<reference evidence="3" key="1">
    <citation type="submission" date="2021-06" db="EMBL/GenBank/DDBJ databases">
        <authorList>
            <person name="Kallberg Y."/>
            <person name="Tangrot J."/>
            <person name="Rosling A."/>
        </authorList>
    </citation>
    <scope>NUCLEOTIDE SEQUENCE</scope>
    <source>
        <strain evidence="3">FL130A</strain>
    </source>
</reference>
<feature type="non-terminal residue" evidence="3">
    <location>
        <position position="1"/>
    </location>
</feature>
<dbReference type="GO" id="GO:0006310">
    <property type="term" value="P:DNA recombination"/>
    <property type="evidence" value="ECO:0007669"/>
    <property type="project" value="InterPro"/>
</dbReference>
<keyword evidence="4" id="KW-1185">Reference proteome</keyword>
<feature type="domain" description="Tyr recombinase" evidence="2">
    <location>
        <begin position="158"/>
        <end position="278"/>
    </location>
</feature>
<evidence type="ECO:0000256" key="1">
    <source>
        <dbReference type="SAM" id="Phobius"/>
    </source>
</evidence>
<keyword evidence="1" id="KW-0472">Membrane</keyword>
<protein>
    <submittedName>
        <fullName evidence="3">4572_t:CDS:1</fullName>
    </submittedName>
</protein>
<feature type="transmembrane region" description="Helical" evidence="1">
    <location>
        <begin position="64"/>
        <end position="85"/>
    </location>
</feature>
<dbReference type="AlphaFoldDB" id="A0A9N9N9T0"/>
<name>A0A9N9N9T0_9GLOM</name>
<sequence>TQMSDKSKKFCKQCKEEVGEGKEVKIKKTLKVGSSSNYRASYYLCPNCYDKLEQELASKKESYAWAWILGGTVVLVIIIVAASVIDDNPNICRSILNEFISFGLCRDCRKENKKDCVRCPKELSIVGSPYYPAIEKQHDERVLLVKQEVRQKEEIKTENINNFPLNQKIIIWDYIISRSSKRGEHKKEVIEGLYLLGWKVGLRISEALNFDLSLEHGETQYKNLYLLRGKGKKESKFLEQVKKEMNIAENIELSPHTLRRCFATYQAISGMPLPVLQK</sequence>
<proteinExistence type="predicted"/>
<evidence type="ECO:0000313" key="3">
    <source>
        <dbReference type="EMBL" id="CAG8714338.1"/>
    </source>
</evidence>
<keyword evidence="1" id="KW-1133">Transmembrane helix</keyword>
<dbReference type="EMBL" id="CAJVPS010023726">
    <property type="protein sequence ID" value="CAG8714338.1"/>
    <property type="molecule type" value="Genomic_DNA"/>
</dbReference>
<keyword evidence="1" id="KW-0812">Transmembrane</keyword>